<gene>
    <name evidence="2" type="ORF">PLEPLA_LOCUS14047</name>
</gene>
<sequence>MFQAERDEGGEEEEPLPRCPERDPDLLSQDEGHVRAAEPSDSFLTELTSPFVTSVLRGRSLTQLNDVFTCRRVVALAPGGLLVQRIVYVHSGDHSPSGAISSVQRDTATVCECSPTKFVRYFSFIVTSHCGSHVDSISLVASPARPLTKPHKSDSGGQLFLLGLEVVDQSEQRGPAGQSEQPGLSWEGGH</sequence>
<organism evidence="2 3">
    <name type="scientific">Pleuronectes platessa</name>
    <name type="common">European plaice</name>
    <dbReference type="NCBI Taxonomy" id="8262"/>
    <lineage>
        <taxon>Eukaryota</taxon>
        <taxon>Metazoa</taxon>
        <taxon>Chordata</taxon>
        <taxon>Craniata</taxon>
        <taxon>Vertebrata</taxon>
        <taxon>Euteleostomi</taxon>
        <taxon>Actinopterygii</taxon>
        <taxon>Neopterygii</taxon>
        <taxon>Teleostei</taxon>
        <taxon>Neoteleostei</taxon>
        <taxon>Acanthomorphata</taxon>
        <taxon>Carangaria</taxon>
        <taxon>Pleuronectiformes</taxon>
        <taxon>Pleuronectoidei</taxon>
        <taxon>Pleuronectidae</taxon>
        <taxon>Pleuronectes</taxon>
    </lineage>
</organism>
<protein>
    <submittedName>
        <fullName evidence="2">Uncharacterized protein</fullName>
    </submittedName>
</protein>
<evidence type="ECO:0000256" key="1">
    <source>
        <dbReference type="SAM" id="MobiDB-lite"/>
    </source>
</evidence>
<dbReference type="Proteomes" id="UP001153269">
    <property type="component" value="Unassembled WGS sequence"/>
</dbReference>
<dbReference type="AlphaFoldDB" id="A0A9N7U748"/>
<comment type="caution">
    <text evidence="2">The sequence shown here is derived from an EMBL/GenBank/DDBJ whole genome shotgun (WGS) entry which is preliminary data.</text>
</comment>
<accession>A0A9N7U748</accession>
<evidence type="ECO:0000313" key="3">
    <source>
        <dbReference type="Proteomes" id="UP001153269"/>
    </source>
</evidence>
<keyword evidence="3" id="KW-1185">Reference proteome</keyword>
<reference evidence="2" key="1">
    <citation type="submission" date="2020-03" db="EMBL/GenBank/DDBJ databases">
        <authorList>
            <person name="Weist P."/>
        </authorList>
    </citation>
    <scope>NUCLEOTIDE SEQUENCE</scope>
</reference>
<feature type="region of interest" description="Disordered" evidence="1">
    <location>
        <begin position="1"/>
        <end position="39"/>
    </location>
</feature>
<proteinExistence type="predicted"/>
<evidence type="ECO:0000313" key="2">
    <source>
        <dbReference type="EMBL" id="CAB1426113.1"/>
    </source>
</evidence>
<name>A0A9N7U748_PLEPL</name>
<dbReference type="EMBL" id="CADEAL010000858">
    <property type="protein sequence ID" value="CAB1426113.1"/>
    <property type="molecule type" value="Genomic_DNA"/>
</dbReference>
<feature type="region of interest" description="Disordered" evidence="1">
    <location>
        <begin position="171"/>
        <end position="190"/>
    </location>
</feature>
<feature type="compositionally biased region" description="Basic and acidic residues" evidence="1">
    <location>
        <begin position="15"/>
        <end position="38"/>
    </location>
</feature>